<comment type="subunit">
    <text evidence="3">Homotetramer.</text>
</comment>
<organism evidence="7 8">
    <name type="scientific">Ancylobacter moscoviensis</name>
    <dbReference type="NCBI Taxonomy" id="2597768"/>
    <lineage>
        <taxon>Bacteria</taxon>
        <taxon>Pseudomonadati</taxon>
        <taxon>Pseudomonadota</taxon>
        <taxon>Alphaproteobacteria</taxon>
        <taxon>Hyphomicrobiales</taxon>
        <taxon>Xanthobacteraceae</taxon>
        <taxon>Ancylobacter</taxon>
    </lineage>
</organism>
<dbReference type="EC" id="4.1.2.48" evidence="5"/>
<dbReference type="Gene3D" id="3.40.640.10">
    <property type="entry name" value="Type I PLP-dependent aspartate aminotransferase-like (Major domain)"/>
    <property type="match status" value="1"/>
</dbReference>
<dbReference type="InterPro" id="IPR015422">
    <property type="entry name" value="PyrdxlP-dep_Trfase_small"/>
</dbReference>
<gene>
    <name evidence="7" type="ORF">FO470_01230</name>
</gene>
<evidence type="ECO:0000256" key="4">
    <source>
        <dbReference type="ARBA" id="ARBA00022898"/>
    </source>
</evidence>
<reference evidence="7 8" key="1">
    <citation type="submission" date="2019-07" db="EMBL/GenBank/DDBJ databases">
        <authorList>
            <person name="Grouzdev D.S."/>
        </authorList>
    </citation>
    <scope>NUCLEOTIDE SEQUENCE [LARGE SCALE GENOMIC DNA]</scope>
    <source>
        <strain evidence="7 8">3C</strain>
    </source>
</reference>
<accession>A0ABY3DU70</accession>
<dbReference type="EMBL" id="VMBP01000001">
    <property type="protein sequence ID" value="TSJ63952.1"/>
    <property type="molecule type" value="Genomic_DNA"/>
</dbReference>
<evidence type="ECO:0000313" key="7">
    <source>
        <dbReference type="EMBL" id="TSJ63952.1"/>
    </source>
</evidence>
<evidence type="ECO:0000256" key="1">
    <source>
        <dbReference type="ARBA" id="ARBA00001933"/>
    </source>
</evidence>
<dbReference type="InterPro" id="IPR015421">
    <property type="entry name" value="PyrdxlP-dep_Trfase_major"/>
</dbReference>
<comment type="caution">
    <text evidence="7">The sequence shown here is derived from an EMBL/GenBank/DDBJ whole genome shotgun (WGS) entry which is preliminary data.</text>
</comment>
<dbReference type="SUPFAM" id="SSF53383">
    <property type="entry name" value="PLP-dependent transferases"/>
    <property type="match status" value="1"/>
</dbReference>
<evidence type="ECO:0000256" key="3">
    <source>
        <dbReference type="ARBA" id="ARBA00011881"/>
    </source>
</evidence>
<comment type="catalytic activity">
    <reaction evidence="5">
        <text>L-allo-threonine = acetaldehyde + glycine</text>
        <dbReference type="Rhea" id="RHEA:26209"/>
        <dbReference type="ChEBI" id="CHEBI:15343"/>
        <dbReference type="ChEBI" id="CHEBI:57305"/>
        <dbReference type="ChEBI" id="CHEBI:58585"/>
        <dbReference type="EC" id="4.1.2.48"/>
    </reaction>
</comment>
<dbReference type="Proteomes" id="UP000315321">
    <property type="component" value="Unassembled WGS sequence"/>
</dbReference>
<dbReference type="InterPro" id="IPR015424">
    <property type="entry name" value="PyrdxlP-dep_Trfase"/>
</dbReference>
<keyword evidence="5" id="KW-0456">Lyase</keyword>
<comment type="function">
    <text evidence="5">Catalyzes the cleavage of L-allo-threonine and L-threonine to glycine and acetaldehyde.</text>
</comment>
<dbReference type="PANTHER" id="PTHR48097:SF5">
    <property type="entry name" value="LOW SPECIFICITY L-THREONINE ALDOLASE"/>
    <property type="match status" value="1"/>
</dbReference>
<sequence length="389" mass="40440">MWGRFAVKQGTEPRPFHAVLRAALHAAPTPTGFPVTDAPLPRSPAPRSPGFGSDNVAGVSPAILAALAAANDDSMPSYGTDDLSARVEARLSALFEREVAVFLVSTGTAANALALGALTPPWGAVLCHAESHIENDECGAPEFFTGGAKLVHVAGEAAKIDPDALAEAAGHNRGDVHCVQPAAVSITQATELGTLYGVEQLRAIGAVCRAAGLKLHMDGSRFANAVAALGVSPAELTWKAGVDALSFGATKNGAMGVEAIVLFDRAKADELAFRRKRGGHLTSKMRFLAAQMDAYLDGDLWLANARQANAMAARLGAGLAALPGVALQAPAEANMLFVRLPQKMIDGLLAQGFRFYTDRWGAGVVRLVTSFATTAEDVDRLLEAAGKLG</sequence>
<protein>
    <recommendedName>
        <fullName evidence="5">L-threonine aldolase</fullName>
        <ecNumber evidence="5">4.1.2.48</ecNumber>
    </recommendedName>
</protein>
<evidence type="ECO:0000313" key="8">
    <source>
        <dbReference type="Proteomes" id="UP000315321"/>
    </source>
</evidence>
<dbReference type="Gene3D" id="3.90.1150.10">
    <property type="entry name" value="Aspartate Aminotransferase, domain 1"/>
    <property type="match status" value="1"/>
</dbReference>
<keyword evidence="8" id="KW-1185">Reference proteome</keyword>
<dbReference type="InterPro" id="IPR001597">
    <property type="entry name" value="ArAA_b-elim_lyase/Thr_aldolase"/>
</dbReference>
<evidence type="ECO:0000256" key="2">
    <source>
        <dbReference type="ARBA" id="ARBA00006966"/>
    </source>
</evidence>
<evidence type="ECO:0000256" key="5">
    <source>
        <dbReference type="PIRNR" id="PIRNR038940"/>
    </source>
</evidence>
<dbReference type="PIRSF" id="PIRSF038940">
    <property type="entry name" value="Low_specificity_LTA"/>
    <property type="match status" value="1"/>
</dbReference>
<keyword evidence="4 5" id="KW-0663">Pyridoxal phosphate</keyword>
<comment type="cofactor">
    <cofactor evidence="1 5">
        <name>pyridoxal 5'-phosphate</name>
        <dbReference type="ChEBI" id="CHEBI:597326"/>
    </cofactor>
</comment>
<dbReference type="Pfam" id="PF01212">
    <property type="entry name" value="Beta_elim_lyase"/>
    <property type="match status" value="1"/>
</dbReference>
<dbReference type="PANTHER" id="PTHR48097">
    <property type="entry name" value="L-THREONINE ALDOLASE-RELATED"/>
    <property type="match status" value="1"/>
</dbReference>
<evidence type="ECO:0000259" key="6">
    <source>
        <dbReference type="Pfam" id="PF01212"/>
    </source>
</evidence>
<comment type="catalytic activity">
    <reaction evidence="5">
        <text>L-threonine = acetaldehyde + glycine</text>
        <dbReference type="Rhea" id="RHEA:19625"/>
        <dbReference type="ChEBI" id="CHEBI:15343"/>
        <dbReference type="ChEBI" id="CHEBI:57305"/>
        <dbReference type="ChEBI" id="CHEBI:57926"/>
        <dbReference type="EC" id="4.1.2.48"/>
    </reaction>
</comment>
<name>A0ABY3DU70_9HYPH</name>
<feature type="domain" description="Aromatic amino acid beta-eliminating lyase/threonine aldolase" evidence="6">
    <location>
        <begin position="51"/>
        <end position="338"/>
    </location>
</feature>
<comment type="similarity">
    <text evidence="2 5">Belongs to the threonine aldolase family.</text>
</comment>
<proteinExistence type="inferred from homology"/>
<dbReference type="InterPro" id="IPR026273">
    <property type="entry name" value="Low_specificity_L-TA_bact"/>
</dbReference>